<sequence>MECCLNHDLEKGIDWLSGVHTINKIVSLKFLYIKLMDGIKDSFKIALKLMNGQTMTKLNQNLKLTENMPKETMNSLKNMPANRTTNIINI</sequence>
<organism evidence="1 2">
    <name type="scientific">Glossina palpalis gambiensis</name>
    <dbReference type="NCBI Taxonomy" id="67801"/>
    <lineage>
        <taxon>Eukaryota</taxon>
        <taxon>Metazoa</taxon>
        <taxon>Ecdysozoa</taxon>
        <taxon>Arthropoda</taxon>
        <taxon>Hexapoda</taxon>
        <taxon>Insecta</taxon>
        <taxon>Pterygota</taxon>
        <taxon>Neoptera</taxon>
        <taxon>Endopterygota</taxon>
        <taxon>Diptera</taxon>
        <taxon>Brachycera</taxon>
        <taxon>Muscomorpha</taxon>
        <taxon>Hippoboscoidea</taxon>
        <taxon>Glossinidae</taxon>
        <taxon>Glossina</taxon>
    </lineage>
</organism>
<dbReference type="AlphaFoldDB" id="A0A1B0BFT1"/>
<reference evidence="1" key="2">
    <citation type="submission" date="2020-05" db="UniProtKB">
        <authorList>
            <consortium name="EnsemblMetazoa"/>
        </authorList>
    </citation>
    <scope>IDENTIFICATION</scope>
    <source>
        <strain evidence="1">IAEA</strain>
    </source>
</reference>
<evidence type="ECO:0000313" key="1">
    <source>
        <dbReference type="EnsemblMetazoa" id="GPPI028643-PA"/>
    </source>
</evidence>
<name>A0A1B0BFT1_9MUSC</name>
<protein>
    <submittedName>
        <fullName evidence="1">Uncharacterized protein</fullName>
    </submittedName>
</protein>
<dbReference type="VEuPathDB" id="VectorBase:GPPI028643"/>
<evidence type="ECO:0000313" key="2">
    <source>
        <dbReference type="Proteomes" id="UP000092460"/>
    </source>
</evidence>
<dbReference type="Proteomes" id="UP000092460">
    <property type="component" value="Unassembled WGS sequence"/>
</dbReference>
<keyword evidence="2" id="KW-1185">Reference proteome</keyword>
<dbReference type="EMBL" id="JXJN01013660">
    <property type="status" value="NOT_ANNOTATED_CDS"/>
    <property type="molecule type" value="Genomic_DNA"/>
</dbReference>
<reference evidence="2" key="1">
    <citation type="submission" date="2015-01" db="EMBL/GenBank/DDBJ databases">
        <authorList>
            <person name="Aksoy S."/>
            <person name="Warren W."/>
            <person name="Wilson R.K."/>
        </authorList>
    </citation>
    <scope>NUCLEOTIDE SEQUENCE [LARGE SCALE GENOMIC DNA]</scope>
    <source>
        <strain evidence="2">IAEA</strain>
    </source>
</reference>
<accession>A0A1B0BFT1</accession>
<dbReference type="EnsemblMetazoa" id="GPPI028643-RA">
    <property type="protein sequence ID" value="GPPI028643-PA"/>
    <property type="gene ID" value="GPPI028643"/>
</dbReference>
<proteinExistence type="predicted"/>
<dbReference type="EMBL" id="JXJN01013659">
    <property type="status" value="NOT_ANNOTATED_CDS"/>
    <property type="molecule type" value="Genomic_DNA"/>
</dbReference>